<evidence type="ECO:0000256" key="7">
    <source>
        <dbReference type="ARBA" id="ARBA00023136"/>
    </source>
</evidence>
<dbReference type="EMBL" id="PGCJ01000097">
    <property type="protein sequence ID" value="PLW49202.1"/>
    <property type="molecule type" value="Genomic_DNA"/>
</dbReference>
<evidence type="ECO:0000313" key="11">
    <source>
        <dbReference type="EMBL" id="PLW10825.1"/>
    </source>
</evidence>
<keyword evidence="13" id="KW-1185">Reference proteome</keyword>
<keyword evidence="5 10" id="KW-1133">Transmembrane helix</keyword>
<keyword evidence="3 8" id="KW-0812">Transmembrane</keyword>
<dbReference type="SUPFAM" id="SSF103506">
    <property type="entry name" value="Mitochondrial carrier"/>
    <property type="match status" value="1"/>
</dbReference>
<dbReference type="GO" id="GO:0031966">
    <property type="term" value="C:mitochondrial membrane"/>
    <property type="evidence" value="ECO:0007669"/>
    <property type="project" value="UniProtKB-SubCell"/>
</dbReference>
<reference evidence="12 13" key="1">
    <citation type="submission" date="2017-11" db="EMBL/GenBank/DDBJ databases">
        <title>De novo assembly and phasing of dikaryotic genomes from two isolates of Puccinia coronata f. sp. avenae, the causal agent of oat crown rust.</title>
        <authorList>
            <person name="Miller M.E."/>
            <person name="Zhang Y."/>
            <person name="Omidvar V."/>
            <person name="Sperschneider J."/>
            <person name="Schwessinger B."/>
            <person name="Raley C."/>
            <person name="Palmer J.M."/>
            <person name="Garnica D."/>
            <person name="Upadhyaya N."/>
            <person name="Rathjen J."/>
            <person name="Taylor J.M."/>
            <person name="Park R.F."/>
            <person name="Dodds P.N."/>
            <person name="Hirsch C.D."/>
            <person name="Kianian S.F."/>
            <person name="Figueroa M."/>
        </authorList>
    </citation>
    <scope>NUCLEOTIDE SEQUENCE [LARGE SCALE GENOMIC DNA]</scope>
    <source>
        <strain evidence="12">12NC29</strain>
    </source>
</reference>
<sequence>MDGPSKTMAPWLSLETPLKKTLYHHRTTVSAAISSMLATMAAFPLDSIKSRLQVNNYDSVMDCVKKTYVEEGPKGFYRGIAIPMLTITIVRTLSFTIYNDTKQFLHQRQLVSSTSARDIALSGLAGGAASGFLISVGSCAFELVKIRSQLESAIAAKQDRPLKDINTWRGAREIISSHGLKGLYFGFNLHCLRDTLGTGLYFLGYDTARFFSEKKIDEIEYRRSLEPAADYGFVLPRSALPFLCGSTCGVASWFIIYPLDVVKSRLQRDALASSIVVPTHNPQNVNGKLTRSSSSSCTTRNSFGLKAAFELFQQLISKSNGGGIKVLYSGLSISAFRSFFQHGVMWTILESYRLNFRWSSPLFSLLFIFLPDLRAGKPSRGWRGPEPSGDRPAPAGAHLILTGSSESHFDSIRTSTTPPMESSDNSTHADDSSDAGSESEEQSSGKEQSGPSDKVHATLRKLLRKYQFSLNQMFCREDENLTLDQMDEKIDCLHDLRTSVLPSIKRQILDLLQSLDLSEQPTYPCPDPELTTKIISEMHRTIGKAMSAAETIGLEAPQPEPSHDRQLKEFKQFRSNRILWKTKAVIHQNLCDLLETFGMWLLEWDRQEDREDVEFQTKSAETGRELSALAVSARIEIDAVLEWLSLSDLAIIQEEWQGPRRKASDMLAALAEMLNGTYVWRKKADQNEQADETDLEKKKAHRARAIQLARWAIPMVKLTRLFYTKLCTTSQLPFTLDPEISSKEHDELRDKVGALYARIDRVLGGLCFIYETDEDLANKIRGLREVTLRSTGDLDRALLALSFHIAPLHPAASPSALQRDFKDFFRPLTGLLLVATTNFRDAVTSCFGKLDESESD</sequence>
<evidence type="ECO:0000256" key="4">
    <source>
        <dbReference type="ARBA" id="ARBA00022737"/>
    </source>
</evidence>
<dbReference type="InterPro" id="IPR002067">
    <property type="entry name" value="MCP"/>
</dbReference>
<dbReference type="PANTHER" id="PTHR33069:SF3">
    <property type="entry name" value="DYNEIN HEAVY CHAIN TAIL DOMAIN-CONTAINING PROTEIN"/>
    <property type="match status" value="1"/>
</dbReference>
<evidence type="ECO:0000256" key="6">
    <source>
        <dbReference type="ARBA" id="ARBA00023128"/>
    </source>
</evidence>
<keyword evidence="2" id="KW-0813">Transport</keyword>
<dbReference type="Gene3D" id="1.50.40.10">
    <property type="entry name" value="Mitochondrial carrier domain"/>
    <property type="match status" value="1"/>
</dbReference>
<evidence type="ECO:0000256" key="9">
    <source>
        <dbReference type="SAM" id="MobiDB-lite"/>
    </source>
</evidence>
<keyword evidence="4" id="KW-0677">Repeat</keyword>
<feature type="repeat" description="Solcar" evidence="8">
    <location>
        <begin position="117"/>
        <end position="211"/>
    </location>
</feature>
<feature type="region of interest" description="Disordered" evidence="9">
    <location>
        <begin position="407"/>
        <end position="454"/>
    </location>
</feature>
<dbReference type="EMBL" id="PGCJ01001044">
    <property type="protein sequence ID" value="PLW10825.1"/>
    <property type="molecule type" value="Genomic_DNA"/>
</dbReference>
<feature type="region of interest" description="Disordered" evidence="9">
    <location>
        <begin position="378"/>
        <end position="397"/>
    </location>
</feature>
<feature type="transmembrane region" description="Helical" evidence="10">
    <location>
        <begin position="76"/>
        <end position="98"/>
    </location>
</feature>
<proteinExistence type="predicted"/>
<dbReference type="InterPro" id="IPR023395">
    <property type="entry name" value="MCP_dom_sf"/>
</dbReference>
<dbReference type="STRING" id="200324.A0A2N5VGV8"/>
<dbReference type="Proteomes" id="UP000235388">
    <property type="component" value="Unassembled WGS sequence"/>
</dbReference>
<evidence type="ECO:0000256" key="1">
    <source>
        <dbReference type="ARBA" id="ARBA00004225"/>
    </source>
</evidence>
<evidence type="ECO:0000256" key="8">
    <source>
        <dbReference type="PROSITE-ProRule" id="PRU00282"/>
    </source>
</evidence>
<dbReference type="AlphaFoldDB" id="A0A2N5VGV8"/>
<evidence type="ECO:0000313" key="12">
    <source>
        <dbReference type="EMBL" id="PLW49202.1"/>
    </source>
</evidence>
<comment type="subcellular location">
    <subcellularLocation>
        <location evidence="1">Mitochondrion membrane</location>
        <topology evidence="1">Multi-pass membrane protein</topology>
    </subcellularLocation>
</comment>
<evidence type="ECO:0000256" key="3">
    <source>
        <dbReference type="ARBA" id="ARBA00022692"/>
    </source>
</evidence>
<comment type="caution">
    <text evidence="12">The sequence shown here is derived from an EMBL/GenBank/DDBJ whole genome shotgun (WGS) entry which is preliminary data.</text>
</comment>
<evidence type="ECO:0000313" key="13">
    <source>
        <dbReference type="Proteomes" id="UP000235388"/>
    </source>
</evidence>
<evidence type="ECO:0000256" key="2">
    <source>
        <dbReference type="ARBA" id="ARBA00022448"/>
    </source>
</evidence>
<dbReference type="GO" id="GO:0055085">
    <property type="term" value="P:transmembrane transport"/>
    <property type="evidence" value="ECO:0007669"/>
    <property type="project" value="InterPro"/>
</dbReference>
<dbReference type="OrthoDB" id="2382881at2759"/>
<evidence type="ECO:0000256" key="5">
    <source>
        <dbReference type="ARBA" id="ARBA00022989"/>
    </source>
</evidence>
<accession>A0A2N5VGV8</accession>
<name>A0A2N5VGV8_9BASI</name>
<dbReference type="Pfam" id="PF00153">
    <property type="entry name" value="Mito_carr"/>
    <property type="match status" value="3"/>
</dbReference>
<feature type="repeat" description="Solcar" evidence="8">
    <location>
        <begin position="236"/>
        <end position="355"/>
    </location>
</feature>
<organism evidence="12 13">
    <name type="scientific">Puccinia coronata f. sp. avenae</name>
    <dbReference type="NCBI Taxonomy" id="200324"/>
    <lineage>
        <taxon>Eukaryota</taxon>
        <taxon>Fungi</taxon>
        <taxon>Dikarya</taxon>
        <taxon>Basidiomycota</taxon>
        <taxon>Pucciniomycotina</taxon>
        <taxon>Pucciniomycetes</taxon>
        <taxon>Pucciniales</taxon>
        <taxon>Pucciniaceae</taxon>
        <taxon>Puccinia</taxon>
    </lineage>
</organism>
<dbReference type="PROSITE" id="PS50920">
    <property type="entry name" value="SOLCAR"/>
    <property type="match status" value="3"/>
</dbReference>
<feature type="repeat" description="Solcar" evidence="8">
    <location>
        <begin position="22"/>
        <end position="104"/>
    </location>
</feature>
<dbReference type="InterPro" id="IPR018108">
    <property type="entry name" value="MCP_transmembrane"/>
</dbReference>
<gene>
    <name evidence="12" type="ORF">PCANC_06887</name>
    <name evidence="11" type="ORF">PCANC_23343</name>
</gene>
<feature type="compositionally biased region" description="Polar residues" evidence="9">
    <location>
        <begin position="407"/>
        <end position="426"/>
    </location>
</feature>
<keyword evidence="6" id="KW-0496">Mitochondrion</keyword>
<dbReference type="PANTHER" id="PTHR33069">
    <property type="entry name" value="CHROMOSOME 7, WHOLE GENOME SHOTGUN SEQUENCE-RELATED"/>
    <property type="match status" value="1"/>
</dbReference>
<dbReference type="PRINTS" id="PR00926">
    <property type="entry name" value="MITOCARRIER"/>
</dbReference>
<protein>
    <submittedName>
        <fullName evidence="12">Uncharacterized protein</fullName>
    </submittedName>
</protein>
<feature type="transmembrane region" description="Helical" evidence="10">
    <location>
        <begin position="119"/>
        <end position="144"/>
    </location>
</feature>
<evidence type="ECO:0000256" key="10">
    <source>
        <dbReference type="SAM" id="Phobius"/>
    </source>
</evidence>
<keyword evidence="7 8" id="KW-0472">Membrane</keyword>